<keyword evidence="3" id="KW-1185">Reference proteome</keyword>
<feature type="compositionally biased region" description="Low complexity" evidence="1">
    <location>
        <begin position="13"/>
        <end position="23"/>
    </location>
</feature>
<evidence type="ECO:0000256" key="1">
    <source>
        <dbReference type="SAM" id="MobiDB-lite"/>
    </source>
</evidence>
<dbReference type="EMBL" id="CP071839">
    <property type="protein sequence ID" value="QTD95902.1"/>
    <property type="molecule type" value="Genomic_DNA"/>
</dbReference>
<evidence type="ECO:0000313" key="3">
    <source>
        <dbReference type="Proteomes" id="UP000663908"/>
    </source>
</evidence>
<name>A0ABX7THN9_STRCY</name>
<gene>
    <name evidence="2" type="ORF">S1361_01025</name>
</gene>
<dbReference type="Proteomes" id="UP000663908">
    <property type="component" value="Chromosome"/>
</dbReference>
<sequence length="62" mass="6573">MATVSSAVRIRPRSGGRPSSADRASSHWTTSPLGTSPGYTVKRMMLAGSLLTRSATLVRLRA</sequence>
<protein>
    <submittedName>
        <fullName evidence="2">Uncharacterized protein</fullName>
    </submittedName>
</protein>
<feature type="compositionally biased region" description="Polar residues" evidence="1">
    <location>
        <begin position="27"/>
        <end position="38"/>
    </location>
</feature>
<proteinExistence type="predicted"/>
<reference evidence="2 3" key="1">
    <citation type="submission" date="2021-03" db="EMBL/GenBank/DDBJ databases">
        <title>Complete genome sequence of Streptomyces cyanogenus S136, producer of anticancer angucycline landomycin A.</title>
        <authorList>
            <person name="Hrab P."/>
            <person name="Ruckert C."/>
            <person name="Busche T."/>
            <person name="Ostash I."/>
            <person name="Kalinowski J."/>
            <person name="Fedorenko V."/>
            <person name="Yushchuk O."/>
            <person name="Ostash B."/>
        </authorList>
    </citation>
    <scope>NUCLEOTIDE SEQUENCE [LARGE SCALE GENOMIC DNA]</scope>
    <source>
        <strain evidence="2 3">S136</strain>
    </source>
</reference>
<feature type="region of interest" description="Disordered" evidence="1">
    <location>
        <begin position="1"/>
        <end position="39"/>
    </location>
</feature>
<accession>A0ABX7THN9</accession>
<evidence type="ECO:0000313" key="2">
    <source>
        <dbReference type="EMBL" id="QTD95902.1"/>
    </source>
</evidence>
<organism evidence="2 3">
    <name type="scientific">Streptomyces cyanogenus</name>
    <dbReference type="NCBI Taxonomy" id="80860"/>
    <lineage>
        <taxon>Bacteria</taxon>
        <taxon>Bacillati</taxon>
        <taxon>Actinomycetota</taxon>
        <taxon>Actinomycetes</taxon>
        <taxon>Kitasatosporales</taxon>
        <taxon>Streptomycetaceae</taxon>
        <taxon>Streptomyces</taxon>
    </lineage>
</organism>